<dbReference type="GO" id="GO:0033013">
    <property type="term" value="P:tetrapyrrole metabolic process"/>
    <property type="evidence" value="ECO:0007669"/>
    <property type="project" value="UniProtKB-ARBA"/>
</dbReference>
<dbReference type="FunFam" id="1.20.1260.100:FF:000001">
    <property type="entry name" value="translocator protein 2"/>
    <property type="match status" value="1"/>
</dbReference>
<dbReference type="PIRSF" id="PIRSF005859">
    <property type="entry name" value="PBR"/>
    <property type="match status" value="1"/>
</dbReference>
<evidence type="ECO:0000256" key="4">
    <source>
        <dbReference type="ARBA" id="ARBA00022989"/>
    </source>
</evidence>
<keyword evidence="3 6" id="KW-0812">Transmembrane</keyword>
<dbReference type="InterPro" id="IPR038330">
    <property type="entry name" value="TspO/MBR-related_sf"/>
</dbReference>
<keyword evidence="8" id="KW-1185">Reference proteome</keyword>
<dbReference type="Gene3D" id="1.20.1260.100">
    <property type="entry name" value="TspO/MBR protein"/>
    <property type="match status" value="1"/>
</dbReference>
<dbReference type="RefSeq" id="WP_141163350.1">
    <property type="nucleotide sequence ID" value="NZ_VHQG01000002.1"/>
</dbReference>
<sequence>MSTASAPSSFPRRTTGTGPAAAIGMLVVFLAISFAVAALGSLATLQNVQGWYADADKAFWTPPNAVFGPVWTALYSLMSVAAWLVWMRRDHDGAAGRRLARRALGAYVAQLVLNAVWTPVFFGLYPFAGPAALWIGLAIILLLDVAVLVTMLRFWPVRRLAAVLLIPYWAWVLYATTLNAALAVLNHR</sequence>
<comment type="subcellular location">
    <subcellularLocation>
        <location evidence="1">Membrane</location>
        <topology evidence="1">Multi-pass membrane protein</topology>
    </subcellularLocation>
</comment>
<protein>
    <submittedName>
        <fullName evidence="7">Tryptophan-rich sensory protein</fullName>
    </submittedName>
</protein>
<evidence type="ECO:0000313" key="8">
    <source>
        <dbReference type="Proteomes" id="UP000316252"/>
    </source>
</evidence>
<comment type="caution">
    <text evidence="7">The sequence shown here is derived from an EMBL/GenBank/DDBJ whole genome shotgun (WGS) entry which is preliminary data.</text>
</comment>
<feature type="transmembrane region" description="Helical" evidence="6">
    <location>
        <begin position="162"/>
        <end position="185"/>
    </location>
</feature>
<evidence type="ECO:0000313" key="7">
    <source>
        <dbReference type="EMBL" id="TPW75993.1"/>
    </source>
</evidence>
<proteinExistence type="inferred from homology"/>
<dbReference type="GO" id="GO:0016020">
    <property type="term" value="C:membrane"/>
    <property type="evidence" value="ECO:0007669"/>
    <property type="project" value="UniProtKB-SubCell"/>
</dbReference>
<organism evidence="7 8">
    <name type="scientific">Schumannella soli</name>
    <dbReference type="NCBI Taxonomy" id="2590779"/>
    <lineage>
        <taxon>Bacteria</taxon>
        <taxon>Bacillati</taxon>
        <taxon>Actinomycetota</taxon>
        <taxon>Actinomycetes</taxon>
        <taxon>Micrococcales</taxon>
        <taxon>Microbacteriaceae</taxon>
        <taxon>Schumannella</taxon>
    </lineage>
</organism>
<feature type="transmembrane region" description="Helical" evidence="6">
    <location>
        <begin position="107"/>
        <end position="125"/>
    </location>
</feature>
<dbReference type="Proteomes" id="UP000316252">
    <property type="component" value="Unassembled WGS sequence"/>
</dbReference>
<dbReference type="PANTHER" id="PTHR10057:SF0">
    <property type="entry name" value="TRANSLOCATOR PROTEIN"/>
    <property type="match status" value="1"/>
</dbReference>
<evidence type="ECO:0000256" key="6">
    <source>
        <dbReference type="SAM" id="Phobius"/>
    </source>
</evidence>
<comment type="similarity">
    <text evidence="2">Belongs to the TspO/BZRP family.</text>
</comment>
<evidence type="ECO:0000256" key="2">
    <source>
        <dbReference type="ARBA" id="ARBA00007524"/>
    </source>
</evidence>
<keyword evidence="5 6" id="KW-0472">Membrane</keyword>
<dbReference type="OrthoDB" id="9795496at2"/>
<dbReference type="Pfam" id="PF03073">
    <property type="entry name" value="TspO_MBR"/>
    <property type="match status" value="1"/>
</dbReference>
<feature type="transmembrane region" description="Helical" evidence="6">
    <location>
        <begin position="131"/>
        <end position="155"/>
    </location>
</feature>
<dbReference type="InterPro" id="IPR004307">
    <property type="entry name" value="TspO_MBR"/>
</dbReference>
<accession>A0A506Y273</accession>
<feature type="transmembrane region" description="Helical" evidence="6">
    <location>
        <begin position="21"/>
        <end position="45"/>
    </location>
</feature>
<dbReference type="AlphaFoldDB" id="A0A506Y273"/>
<evidence type="ECO:0000256" key="1">
    <source>
        <dbReference type="ARBA" id="ARBA00004141"/>
    </source>
</evidence>
<feature type="transmembrane region" description="Helical" evidence="6">
    <location>
        <begin position="65"/>
        <end position="86"/>
    </location>
</feature>
<reference evidence="7 8" key="1">
    <citation type="submission" date="2019-06" db="EMBL/GenBank/DDBJ databases">
        <authorList>
            <person name="Li F."/>
        </authorList>
    </citation>
    <scope>NUCLEOTIDE SEQUENCE [LARGE SCALE GENOMIC DNA]</scope>
    <source>
        <strain evidence="7 8">10F1D-1</strain>
    </source>
</reference>
<gene>
    <name evidence="7" type="ORF">FJ657_09175</name>
</gene>
<evidence type="ECO:0000256" key="3">
    <source>
        <dbReference type="ARBA" id="ARBA00022692"/>
    </source>
</evidence>
<dbReference type="EMBL" id="VHQG01000002">
    <property type="protein sequence ID" value="TPW75993.1"/>
    <property type="molecule type" value="Genomic_DNA"/>
</dbReference>
<name>A0A506Y273_9MICO</name>
<dbReference type="PANTHER" id="PTHR10057">
    <property type="entry name" value="PERIPHERAL-TYPE BENZODIAZEPINE RECEPTOR"/>
    <property type="match status" value="1"/>
</dbReference>
<dbReference type="CDD" id="cd15904">
    <property type="entry name" value="TSPO_MBR"/>
    <property type="match status" value="1"/>
</dbReference>
<keyword evidence="4 6" id="KW-1133">Transmembrane helix</keyword>
<evidence type="ECO:0000256" key="5">
    <source>
        <dbReference type="ARBA" id="ARBA00023136"/>
    </source>
</evidence>